<proteinExistence type="predicted"/>
<evidence type="ECO:0000256" key="2">
    <source>
        <dbReference type="ARBA" id="ARBA00022723"/>
    </source>
</evidence>
<dbReference type="GO" id="GO:0005737">
    <property type="term" value="C:cytoplasm"/>
    <property type="evidence" value="ECO:0007669"/>
    <property type="project" value="TreeGrafter"/>
</dbReference>
<feature type="domain" description="LIM zinc-binding" evidence="6">
    <location>
        <begin position="400"/>
        <end position="462"/>
    </location>
</feature>
<dbReference type="SUPFAM" id="SSF48350">
    <property type="entry name" value="GTPase activation domain, GAP"/>
    <property type="match status" value="1"/>
</dbReference>
<dbReference type="GO" id="GO:0030833">
    <property type="term" value="P:regulation of actin filament polymerization"/>
    <property type="evidence" value="ECO:0007669"/>
    <property type="project" value="TreeGrafter"/>
</dbReference>
<dbReference type="InterPro" id="IPR000198">
    <property type="entry name" value="RhoGAP_dom"/>
</dbReference>
<dbReference type="Gene3D" id="2.10.110.10">
    <property type="entry name" value="Cysteine Rich Protein"/>
    <property type="match status" value="4"/>
</dbReference>
<dbReference type="PANTHER" id="PTHR14963:SF1">
    <property type="entry name" value="RHO GTPASE-ACTIVATING PROTEIN CONUNDRUM"/>
    <property type="match status" value="1"/>
</dbReference>
<keyword evidence="3 4" id="KW-0862">Zinc</keyword>
<dbReference type="GO" id="GO:0005096">
    <property type="term" value="F:GTPase activator activity"/>
    <property type="evidence" value="ECO:0007669"/>
    <property type="project" value="UniProtKB-KW"/>
</dbReference>
<dbReference type="GO" id="GO:0051056">
    <property type="term" value="P:regulation of small GTPase mediated signal transduction"/>
    <property type="evidence" value="ECO:0007669"/>
    <property type="project" value="TreeGrafter"/>
</dbReference>
<evidence type="ECO:0000313" key="8">
    <source>
        <dbReference type="EMBL" id="ORZ02298.1"/>
    </source>
</evidence>
<feature type="region of interest" description="Disordered" evidence="5">
    <location>
        <begin position="1"/>
        <end position="24"/>
    </location>
</feature>
<keyword evidence="2 4" id="KW-0479">Metal-binding</keyword>
<evidence type="ECO:0000256" key="1">
    <source>
        <dbReference type="ARBA" id="ARBA00022468"/>
    </source>
</evidence>
<feature type="domain" description="LIM zinc-binding" evidence="6">
    <location>
        <begin position="87"/>
        <end position="147"/>
    </location>
</feature>
<evidence type="ECO:0000256" key="5">
    <source>
        <dbReference type="SAM" id="MobiDB-lite"/>
    </source>
</evidence>
<dbReference type="InterPro" id="IPR001781">
    <property type="entry name" value="Znf_LIM"/>
</dbReference>
<dbReference type="OMA" id="WQMQSSV"/>
<name>A0A1X2HT71_SYNRA</name>
<dbReference type="PROSITE" id="PS50023">
    <property type="entry name" value="LIM_DOMAIN_2"/>
    <property type="match status" value="3"/>
</dbReference>
<dbReference type="FunCoup" id="A0A1X2HT71">
    <property type="interactions" value="227"/>
</dbReference>
<feature type="domain" description="Rho-GAP" evidence="7">
    <location>
        <begin position="676"/>
        <end position="873"/>
    </location>
</feature>
<dbReference type="Gene3D" id="1.10.555.10">
    <property type="entry name" value="Rho GTPase activation protein"/>
    <property type="match status" value="1"/>
</dbReference>
<dbReference type="CDD" id="cd09392">
    <property type="entry name" value="LIM2_Lrg1p_like"/>
    <property type="match status" value="1"/>
</dbReference>
<keyword evidence="4" id="KW-0440">LIM domain</keyword>
<feature type="region of interest" description="Disordered" evidence="5">
    <location>
        <begin position="915"/>
        <end position="1001"/>
    </location>
</feature>
<dbReference type="Pfam" id="PF00620">
    <property type="entry name" value="RhoGAP"/>
    <property type="match status" value="1"/>
</dbReference>
<evidence type="ECO:0000256" key="3">
    <source>
        <dbReference type="ARBA" id="ARBA00022833"/>
    </source>
</evidence>
<dbReference type="PROSITE" id="PS50238">
    <property type="entry name" value="RHOGAP"/>
    <property type="match status" value="1"/>
</dbReference>
<feature type="compositionally biased region" description="Polar residues" evidence="5">
    <location>
        <begin position="984"/>
        <end position="1001"/>
    </location>
</feature>
<dbReference type="SMART" id="SM00324">
    <property type="entry name" value="RhoGAP"/>
    <property type="match status" value="1"/>
</dbReference>
<comment type="caution">
    <text evidence="8">The sequence shown here is derived from an EMBL/GenBank/DDBJ whole genome shotgun (WGS) entry which is preliminary data.</text>
</comment>
<organism evidence="8 9">
    <name type="scientific">Syncephalastrum racemosum</name>
    <name type="common">Filamentous fungus</name>
    <dbReference type="NCBI Taxonomy" id="13706"/>
    <lineage>
        <taxon>Eukaryota</taxon>
        <taxon>Fungi</taxon>
        <taxon>Fungi incertae sedis</taxon>
        <taxon>Mucoromycota</taxon>
        <taxon>Mucoromycotina</taxon>
        <taxon>Mucoromycetes</taxon>
        <taxon>Mucorales</taxon>
        <taxon>Syncephalastraceae</taxon>
        <taxon>Syncephalastrum</taxon>
    </lineage>
</organism>
<dbReference type="SMART" id="SM00132">
    <property type="entry name" value="LIM"/>
    <property type="match status" value="3"/>
</dbReference>
<dbReference type="Proteomes" id="UP000242180">
    <property type="component" value="Unassembled WGS sequence"/>
</dbReference>
<evidence type="ECO:0008006" key="10">
    <source>
        <dbReference type="Google" id="ProtNLM"/>
    </source>
</evidence>
<evidence type="ECO:0000259" key="7">
    <source>
        <dbReference type="PROSITE" id="PS50238"/>
    </source>
</evidence>
<dbReference type="Pfam" id="PF00412">
    <property type="entry name" value="LIM"/>
    <property type="match status" value="2"/>
</dbReference>
<keyword evidence="1" id="KW-0343">GTPase activation</keyword>
<dbReference type="InterPro" id="IPR008936">
    <property type="entry name" value="Rho_GTPase_activation_prot"/>
</dbReference>
<dbReference type="PANTHER" id="PTHR14963">
    <property type="entry name" value="RHO GTPASE ACTIVATING PROTEIN 18,19-RELATED"/>
    <property type="match status" value="1"/>
</dbReference>
<reference evidence="8 9" key="1">
    <citation type="submission" date="2016-07" db="EMBL/GenBank/DDBJ databases">
        <title>Pervasive Adenine N6-methylation of Active Genes in Fungi.</title>
        <authorList>
            <consortium name="DOE Joint Genome Institute"/>
            <person name="Mondo S.J."/>
            <person name="Dannebaum R.O."/>
            <person name="Kuo R.C."/>
            <person name="Labutti K."/>
            <person name="Haridas S."/>
            <person name="Kuo A."/>
            <person name="Salamov A."/>
            <person name="Ahrendt S.R."/>
            <person name="Lipzen A."/>
            <person name="Sullivan W."/>
            <person name="Andreopoulos W.B."/>
            <person name="Clum A."/>
            <person name="Lindquist E."/>
            <person name="Daum C."/>
            <person name="Ramamoorthy G.K."/>
            <person name="Gryganskyi A."/>
            <person name="Culley D."/>
            <person name="Magnuson J.K."/>
            <person name="James T.Y."/>
            <person name="O'Malley M.A."/>
            <person name="Stajich J.E."/>
            <person name="Spatafora J.W."/>
            <person name="Visel A."/>
            <person name="Grigoriev I.V."/>
        </authorList>
    </citation>
    <scope>NUCLEOTIDE SEQUENCE [LARGE SCALE GENOMIC DNA]</scope>
    <source>
        <strain evidence="8 9">NRRL 2496</strain>
    </source>
</reference>
<dbReference type="EMBL" id="MCGN01000001">
    <property type="protein sequence ID" value="ORZ02298.1"/>
    <property type="molecule type" value="Genomic_DNA"/>
</dbReference>
<gene>
    <name evidence="8" type="ORF">BCR43DRAFT_465269</name>
</gene>
<dbReference type="OrthoDB" id="20689at2759"/>
<evidence type="ECO:0000256" key="4">
    <source>
        <dbReference type="PROSITE-ProRule" id="PRU00125"/>
    </source>
</evidence>
<sequence length="1001" mass="112199">MLSSESPLDETPSESVTSSSPGGPSTLYCTSCRQALDGEFVRALDGTFHWGCFTCIDCNEPVASRFFPVDHPPQPLCERDYFKRLNLVCESCGDALRGPYITAVGKKFHLEHFCCSVCSVVFGPDDSYYEHQGNVYCHYHYSTQFAIQCSGCQTAILKQFVEINRNGIDEHWHPECYMIHKFWNVKLSQAITEGEEGSSPISPTAAQQADMTADQLREMQAAMEDKVYRIWTVLSAFEESAAACISDMLIHVSEGSYVEGLKMADYFVTHVEVLFAAIDDLIYQHATAAAAQNQTSPQDHHERESKLLCKKIINFFSLLSQTQETGFRKMGITEELLSLVTGLAHYLKVLIRISLTSALQLERYQSMKEAAISRFLSQLVELANKKRNVLVDADSPLASDLCQLCETPCDDACYKQDHSRWHDRCFACAQCCTPLRDEAATAFADAQHVLLCSHCARDRTDVKQGFVYVTQLQQYSFLLRFSLRRLYTLLNVQDTTPAKSPPGMLTQDARAKSFSDGDKAQETINLSDIKRMKSTAQMRRKLTDSHRVAKRSTLMETPSPNAACVAHRSDDPSSIPQVQAPATTPIPRPPSQSYTKATPAAESYYFAELRALDHFMVKHLAVLYLEDLLKDSFSLEELADLIDDKKNSTLWGKFVTSLKAGGNKKSPRTKEGTFGVPLDVLVEKNGVESNLGASPTRIKIPAFFEDSISAMKQMDMSVEGIFRKNGNIRRLKELADEIDANPNGTQLQKESAIQVAALTKKFLRELPEPLLTFKLHKLLTVAQKLESVEDRKRVIHLSCCLLPKANRDAMEVLFLFVKWVASFAETSKMDLQNLATVLAPNVLYSKNKDPVKDDSFAAIETVHMLLLHQEEFCTVPDDLVLLLRRLSYGEDDMEASARDILRKCEMVMRLRRSQQGFPSMPARQHSSPAVIPSSVATDRSEAPAFSTSPTEIDDLSQSQSQQHHIHHYSPPPPVPLSHAHEQQEQNTLSPVPMRTTTVDRL</sequence>
<evidence type="ECO:0000259" key="6">
    <source>
        <dbReference type="PROSITE" id="PS50023"/>
    </source>
</evidence>
<accession>A0A1X2HT71</accession>
<dbReference type="InParanoid" id="A0A1X2HT71"/>
<evidence type="ECO:0000313" key="9">
    <source>
        <dbReference type="Proteomes" id="UP000242180"/>
    </source>
</evidence>
<feature type="compositionally biased region" description="Low complexity" evidence="5">
    <location>
        <begin position="13"/>
        <end position="24"/>
    </location>
</feature>
<dbReference type="STRING" id="13706.A0A1X2HT71"/>
<feature type="region of interest" description="Disordered" evidence="5">
    <location>
        <begin position="558"/>
        <end position="595"/>
    </location>
</feature>
<dbReference type="AlphaFoldDB" id="A0A1X2HT71"/>
<dbReference type="SUPFAM" id="SSF57716">
    <property type="entry name" value="Glucocorticoid receptor-like (DNA-binding domain)"/>
    <property type="match status" value="2"/>
</dbReference>
<keyword evidence="9" id="KW-1185">Reference proteome</keyword>
<dbReference type="GO" id="GO:0007165">
    <property type="term" value="P:signal transduction"/>
    <property type="evidence" value="ECO:0007669"/>
    <property type="project" value="InterPro"/>
</dbReference>
<protein>
    <recommendedName>
        <fullName evidence="10">RhoGAP-domain-containing protein</fullName>
    </recommendedName>
</protein>
<dbReference type="PROSITE" id="PS00478">
    <property type="entry name" value="LIM_DOMAIN_1"/>
    <property type="match status" value="3"/>
</dbReference>
<feature type="domain" description="LIM zinc-binding" evidence="6">
    <location>
        <begin position="27"/>
        <end position="86"/>
    </location>
</feature>
<feature type="compositionally biased region" description="Polar residues" evidence="5">
    <location>
        <begin position="572"/>
        <end position="582"/>
    </location>
</feature>
<dbReference type="GO" id="GO:0046872">
    <property type="term" value="F:metal ion binding"/>
    <property type="evidence" value="ECO:0007669"/>
    <property type="project" value="UniProtKB-KW"/>
</dbReference>